<dbReference type="AlphaFoldDB" id="A0A8T2QU82"/>
<evidence type="ECO:0000256" key="2">
    <source>
        <dbReference type="SAM" id="Phobius"/>
    </source>
</evidence>
<feature type="transmembrane region" description="Helical" evidence="2">
    <location>
        <begin position="100"/>
        <end position="121"/>
    </location>
</feature>
<name>A0A8T2QU82_CERRI</name>
<gene>
    <name evidence="3" type="ORF">KP509_32G068100</name>
</gene>
<comment type="caution">
    <text evidence="3">The sequence shown here is derived from an EMBL/GenBank/DDBJ whole genome shotgun (WGS) entry which is preliminary data.</text>
</comment>
<feature type="region of interest" description="Disordered" evidence="1">
    <location>
        <begin position="49"/>
        <end position="87"/>
    </location>
</feature>
<evidence type="ECO:0000313" key="3">
    <source>
        <dbReference type="EMBL" id="KAH7287662.1"/>
    </source>
</evidence>
<organism evidence="3 4">
    <name type="scientific">Ceratopteris richardii</name>
    <name type="common">Triangle waterfern</name>
    <dbReference type="NCBI Taxonomy" id="49495"/>
    <lineage>
        <taxon>Eukaryota</taxon>
        <taxon>Viridiplantae</taxon>
        <taxon>Streptophyta</taxon>
        <taxon>Embryophyta</taxon>
        <taxon>Tracheophyta</taxon>
        <taxon>Polypodiopsida</taxon>
        <taxon>Polypodiidae</taxon>
        <taxon>Polypodiales</taxon>
        <taxon>Pteridineae</taxon>
        <taxon>Pteridaceae</taxon>
        <taxon>Parkerioideae</taxon>
        <taxon>Ceratopteris</taxon>
    </lineage>
</organism>
<protein>
    <submittedName>
        <fullName evidence="3">Uncharacterized protein</fullName>
    </submittedName>
</protein>
<keyword evidence="4" id="KW-1185">Reference proteome</keyword>
<sequence length="138" mass="14781">MAVSCRGRIDAPCVHHQLSSPKISGSLALASSFSPPPLKKRFCRPLHCSDPSKPAPLSGPEQSEEGTRTEVLGSEEGKEAQSSESSGVEVFLGKIFRGRLWFLVLVILLTVFGGGYGYLIFTFADVADVPILGVTRGF</sequence>
<proteinExistence type="predicted"/>
<dbReference type="OrthoDB" id="1937511at2759"/>
<dbReference type="OMA" id="RCIHPAS"/>
<reference evidence="3" key="1">
    <citation type="submission" date="2021-08" db="EMBL/GenBank/DDBJ databases">
        <title>WGS assembly of Ceratopteris richardii.</title>
        <authorList>
            <person name="Marchant D.B."/>
            <person name="Chen G."/>
            <person name="Jenkins J."/>
            <person name="Shu S."/>
            <person name="Leebens-Mack J."/>
            <person name="Grimwood J."/>
            <person name="Schmutz J."/>
            <person name="Soltis P."/>
            <person name="Soltis D."/>
            <person name="Chen Z.-H."/>
        </authorList>
    </citation>
    <scope>NUCLEOTIDE SEQUENCE</scope>
    <source>
        <strain evidence="3">Whitten #5841</strain>
        <tissue evidence="3">Leaf</tissue>
    </source>
</reference>
<accession>A0A8T2QU82</accession>
<evidence type="ECO:0000313" key="4">
    <source>
        <dbReference type="Proteomes" id="UP000825935"/>
    </source>
</evidence>
<keyword evidence="2" id="KW-1133">Transmembrane helix</keyword>
<keyword evidence="2" id="KW-0812">Transmembrane</keyword>
<keyword evidence="2" id="KW-0472">Membrane</keyword>
<dbReference type="Proteomes" id="UP000825935">
    <property type="component" value="Chromosome 32"/>
</dbReference>
<evidence type="ECO:0000256" key="1">
    <source>
        <dbReference type="SAM" id="MobiDB-lite"/>
    </source>
</evidence>
<dbReference type="EMBL" id="CM035437">
    <property type="protein sequence ID" value="KAH7287662.1"/>
    <property type="molecule type" value="Genomic_DNA"/>
</dbReference>